<name>A0A934V1P8_9PROT</name>
<feature type="domain" description="KARI C-terminal knotted" evidence="15">
    <location>
        <begin position="183"/>
        <end position="328"/>
    </location>
</feature>
<dbReference type="NCBIfam" id="NF004017">
    <property type="entry name" value="PRK05479.1"/>
    <property type="match status" value="1"/>
</dbReference>
<evidence type="ECO:0000256" key="12">
    <source>
        <dbReference type="HAMAP-Rule" id="MF_00435"/>
    </source>
</evidence>
<dbReference type="PROSITE" id="PS51850">
    <property type="entry name" value="KARI_N"/>
    <property type="match status" value="1"/>
</dbReference>
<evidence type="ECO:0000256" key="9">
    <source>
        <dbReference type="ARBA" id="ARBA00023002"/>
    </source>
</evidence>
<dbReference type="SUPFAM" id="SSF48179">
    <property type="entry name" value="6-phosphogluconate dehydrogenase C-terminal domain-like"/>
    <property type="match status" value="1"/>
</dbReference>
<dbReference type="NCBIfam" id="NF009940">
    <property type="entry name" value="PRK13403.1"/>
    <property type="match status" value="1"/>
</dbReference>
<evidence type="ECO:0000259" key="14">
    <source>
        <dbReference type="PROSITE" id="PS51850"/>
    </source>
</evidence>
<dbReference type="AlphaFoldDB" id="A0A934V1P8"/>
<dbReference type="InterPro" id="IPR036291">
    <property type="entry name" value="NAD(P)-bd_dom_sf"/>
</dbReference>
<keyword evidence="7 12" id="KW-0460">Magnesium</keyword>
<dbReference type="PIRSF" id="PIRSF000116">
    <property type="entry name" value="IlvC_gammaproteo"/>
    <property type="match status" value="1"/>
</dbReference>
<dbReference type="InterPro" id="IPR008927">
    <property type="entry name" value="6-PGluconate_DH-like_C_sf"/>
</dbReference>
<dbReference type="Pfam" id="PF07991">
    <property type="entry name" value="KARI_N"/>
    <property type="match status" value="1"/>
</dbReference>
<dbReference type="PROSITE" id="PS51851">
    <property type="entry name" value="KARI_C"/>
    <property type="match status" value="1"/>
</dbReference>
<evidence type="ECO:0000256" key="3">
    <source>
        <dbReference type="ARBA" id="ARBA00004885"/>
    </source>
</evidence>
<feature type="binding site" evidence="12">
    <location>
        <begin position="24"/>
        <end position="27"/>
    </location>
    <ligand>
        <name>NADP(+)</name>
        <dbReference type="ChEBI" id="CHEBI:58349"/>
    </ligand>
</feature>
<evidence type="ECO:0000256" key="6">
    <source>
        <dbReference type="ARBA" id="ARBA00022723"/>
    </source>
</evidence>
<evidence type="ECO:0000256" key="13">
    <source>
        <dbReference type="PROSITE-ProRule" id="PRU01198"/>
    </source>
</evidence>
<feature type="binding site" evidence="12">
    <location>
        <position position="53"/>
    </location>
    <ligand>
        <name>NADP(+)</name>
        <dbReference type="ChEBI" id="CHEBI:58349"/>
    </ligand>
</feature>
<evidence type="ECO:0000256" key="11">
    <source>
        <dbReference type="ARBA" id="ARBA00049021"/>
    </source>
</evidence>
<comment type="pathway">
    <text evidence="3 12">Amino-acid biosynthesis; L-isoleucine biosynthesis; L-isoleucine from 2-oxobutanoate: step 2/4.</text>
</comment>
<keyword evidence="9 12" id="KW-0560">Oxidoreductase</keyword>
<dbReference type="GO" id="GO:0009099">
    <property type="term" value="P:L-valine biosynthetic process"/>
    <property type="evidence" value="ECO:0007669"/>
    <property type="project" value="UniProtKB-UniRule"/>
</dbReference>
<dbReference type="Proteomes" id="UP000778970">
    <property type="component" value="Unassembled WGS sequence"/>
</dbReference>
<feature type="binding site" evidence="12 13">
    <location>
        <position position="231"/>
    </location>
    <ligand>
        <name>Mg(2+)</name>
        <dbReference type="ChEBI" id="CHEBI:18420"/>
        <label>2</label>
    </ligand>
</feature>
<gene>
    <name evidence="12" type="primary">ilvC</name>
    <name evidence="16" type="ORF">CKO21_15955</name>
</gene>
<protein>
    <recommendedName>
        <fullName evidence="12">Ketol-acid reductoisomerase (NADP(+))</fullName>
        <shortName evidence="12">KARI</shortName>
        <ecNumber evidence="12">1.1.1.86</ecNumber>
    </recommendedName>
    <alternativeName>
        <fullName evidence="12">Acetohydroxy-acid isomeroreductase</fullName>
        <shortName evidence="12">AHIR</shortName>
    </alternativeName>
    <alternativeName>
        <fullName evidence="12">Alpha-keto-beta-hydroxylacyl reductoisomerase</fullName>
    </alternativeName>
</protein>
<dbReference type="GO" id="GO:0004455">
    <property type="term" value="F:ketol-acid reductoisomerase activity"/>
    <property type="evidence" value="ECO:0007669"/>
    <property type="project" value="UniProtKB-UniRule"/>
</dbReference>
<reference evidence="16" key="1">
    <citation type="submission" date="2017-08" db="EMBL/GenBank/DDBJ databases">
        <authorList>
            <person name="Imhoff J.F."/>
            <person name="Rahn T."/>
            <person name="Kuenzel S."/>
            <person name="Neulinger S.C."/>
        </authorList>
    </citation>
    <scope>NUCLEOTIDE SEQUENCE</scope>
    <source>
        <strain evidence="16">DSM 9154</strain>
    </source>
</reference>
<keyword evidence="17" id="KW-1185">Reference proteome</keyword>
<proteinExistence type="inferred from homology"/>
<sequence length="339" mass="37319">MRVYYDRDADVNLIKGKKILIVGYGSQGHAHANNLHESGCSQVKVALRPGSKTAEKVKNAGLEVTTPAEGAQWADVIMVLTPDELQADLYTEHLGPNMKPNAAIAFAHGFNIHFNLIEPRDDIDVFMVAPKGPGHLVRSEYVRGAGVPCLIAVEQDASGNAHDVGLSYACAIGGGRSGVIETTFREECETDLFGEQAVLCGGLSKLVATGYEVLVEAGYQPEMAYFECLHEVKLIVDLMYEGGLANVRYSISNTAEYGDYCIGKRIVDDYTKDEMRQVLEEIQSGEFARNWVLENKAGQPHFKAERRRWANHDIEQVGEKLRAMMPWLGEGALVDKSKN</sequence>
<dbReference type="Pfam" id="PF01450">
    <property type="entry name" value="KARI_C"/>
    <property type="match status" value="1"/>
</dbReference>
<dbReference type="FunFam" id="3.40.50.720:FF:000023">
    <property type="entry name" value="Ketol-acid reductoisomerase (NADP(+))"/>
    <property type="match status" value="1"/>
</dbReference>
<comment type="catalytic activity">
    <reaction evidence="11 12">
        <text>(2R)-2,3-dihydroxy-3-methylbutanoate + NADP(+) = (2S)-2-acetolactate + NADPH + H(+)</text>
        <dbReference type="Rhea" id="RHEA:22068"/>
        <dbReference type="ChEBI" id="CHEBI:15378"/>
        <dbReference type="ChEBI" id="CHEBI:49072"/>
        <dbReference type="ChEBI" id="CHEBI:57783"/>
        <dbReference type="ChEBI" id="CHEBI:58349"/>
        <dbReference type="ChEBI" id="CHEBI:58476"/>
        <dbReference type="EC" id="1.1.1.86"/>
    </reaction>
</comment>
<feature type="binding site" evidence="12 13">
    <location>
        <position position="227"/>
    </location>
    <ligand>
        <name>Mg(2+)</name>
        <dbReference type="ChEBI" id="CHEBI:18420"/>
        <label>2</label>
    </ligand>
</feature>
<dbReference type="Gene3D" id="6.10.240.10">
    <property type="match status" value="1"/>
</dbReference>
<keyword evidence="8 12" id="KW-0521">NADP</keyword>
<evidence type="ECO:0000313" key="17">
    <source>
        <dbReference type="Proteomes" id="UP000778970"/>
    </source>
</evidence>
<feature type="binding site" evidence="12 13">
    <location>
        <position position="191"/>
    </location>
    <ligand>
        <name>Mg(2+)</name>
        <dbReference type="ChEBI" id="CHEBI:18420"/>
        <label>2</label>
    </ligand>
</feature>
<evidence type="ECO:0000256" key="5">
    <source>
        <dbReference type="ARBA" id="ARBA00022605"/>
    </source>
</evidence>
<dbReference type="GO" id="GO:0005829">
    <property type="term" value="C:cytosol"/>
    <property type="evidence" value="ECO:0007669"/>
    <property type="project" value="TreeGrafter"/>
</dbReference>
<feature type="binding site" evidence="12">
    <location>
        <position position="134"/>
    </location>
    <ligand>
        <name>NADP(+)</name>
        <dbReference type="ChEBI" id="CHEBI:58349"/>
    </ligand>
</feature>
<evidence type="ECO:0000256" key="8">
    <source>
        <dbReference type="ARBA" id="ARBA00022857"/>
    </source>
</evidence>
<comment type="caution">
    <text evidence="16">The sequence shown here is derived from an EMBL/GenBank/DDBJ whole genome shotgun (WGS) entry which is preliminary data.</text>
</comment>
<comment type="function">
    <text evidence="1 12">Involved in the biosynthesis of branched-chain amino acids (BCAA). Catalyzes an alkyl-migration followed by a ketol-acid reduction of (S)-2-acetolactate (S2AL) to yield (R)-2,3-dihydroxy-isovalerate. In the isomerase reaction, S2AL is rearranged via a Mg-dependent methyl migration to produce 3-hydroxy-3-methyl-2-ketobutyrate (HMKB). In the reductase reaction, this 2-ketoacid undergoes a metal-dependent reduction by NADPH to yield (R)-2,3-dihydroxy-isovalerate.</text>
</comment>
<evidence type="ECO:0000256" key="10">
    <source>
        <dbReference type="ARBA" id="ARBA00023304"/>
    </source>
</evidence>
<dbReference type="GO" id="GO:0009097">
    <property type="term" value="P:isoleucine biosynthetic process"/>
    <property type="evidence" value="ECO:0007669"/>
    <property type="project" value="UniProtKB-UniRule"/>
</dbReference>
<comment type="catalytic activity">
    <reaction evidence="12">
        <text>(2R,3R)-2,3-dihydroxy-3-methylpentanoate + NADP(+) = (S)-2-ethyl-2-hydroxy-3-oxobutanoate + NADPH + H(+)</text>
        <dbReference type="Rhea" id="RHEA:13493"/>
        <dbReference type="ChEBI" id="CHEBI:15378"/>
        <dbReference type="ChEBI" id="CHEBI:49256"/>
        <dbReference type="ChEBI" id="CHEBI:49258"/>
        <dbReference type="ChEBI" id="CHEBI:57783"/>
        <dbReference type="ChEBI" id="CHEBI:58349"/>
        <dbReference type="EC" id="1.1.1.86"/>
    </reaction>
</comment>
<evidence type="ECO:0000259" key="15">
    <source>
        <dbReference type="PROSITE" id="PS51851"/>
    </source>
</evidence>
<evidence type="ECO:0000256" key="7">
    <source>
        <dbReference type="ARBA" id="ARBA00022842"/>
    </source>
</evidence>
<keyword evidence="10 12" id="KW-0100">Branched-chain amino acid biosynthesis</keyword>
<reference evidence="16" key="2">
    <citation type="journal article" date="2020" name="Microorganisms">
        <title>Osmotic Adaptation and Compatible Solute Biosynthesis of Phototrophic Bacteria as Revealed from Genome Analyses.</title>
        <authorList>
            <person name="Imhoff J.F."/>
            <person name="Rahn T."/>
            <person name="Kunzel S."/>
            <person name="Keller A."/>
            <person name="Neulinger S.C."/>
        </authorList>
    </citation>
    <scope>NUCLEOTIDE SEQUENCE</scope>
    <source>
        <strain evidence="16">DSM 9154</strain>
    </source>
</reference>
<feature type="binding site" evidence="12 13">
    <location>
        <position position="195"/>
    </location>
    <ligand>
        <name>Mg(2+)</name>
        <dbReference type="ChEBI" id="CHEBI:18420"/>
        <label>1</label>
    </ligand>
</feature>
<keyword evidence="6 12" id="KW-0479">Metal-binding</keyword>
<evidence type="ECO:0000256" key="4">
    <source>
        <dbReference type="ARBA" id="ARBA00010318"/>
    </source>
</evidence>
<dbReference type="InterPro" id="IPR013023">
    <property type="entry name" value="KARI"/>
</dbReference>
<dbReference type="InterPro" id="IPR000506">
    <property type="entry name" value="KARI_C"/>
</dbReference>
<feature type="binding site" evidence="12">
    <location>
        <position position="51"/>
    </location>
    <ligand>
        <name>NADP(+)</name>
        <dbReference type="ChEBI" id="CHEBI:58349"/>
    </ligand>
</feature>
<dbReference type="EC" id="1.1.1.86" evidence="12"/>
<feature type="binding site" evidence="12 13">
    <location>
        <position position="252"/>
    </location>
    <ligand>
        <name>substrate</name>
    </ligand>
</feature>
<dbReference type="InterPro" id="IPR013116">
    <property type="entry name" value="KARI_N"/>
</dbReference>
<organism evidence="16 17">
    <name type="scientific">Rhodovibrio salinarum</name>
    <dbReference type="NCBI Taxonomy" id="1087"/>
    <lineage>
        <taxon>Bacteria</taxon>
        <taxon>Pseudomonadati</taxon>
        <taxon>Pseudomonadota</taxon>
        <taxon>Alphaproteobacteria</taxon>
        <taxon>Rhodospirillales</taxon>
        <taxon>Rhodovibrionaceae</taxon>
        <taxon>Rhodovibrio</taxon>
    </lineage>
</organism>
<dbReference type="SUPFAM" id="SSF51735">
    <property type="entry name" value="NAD(P)-binding Rossmann-fold domains"/>
    <property type="match status" value="1"/>
</dbReference>
<dbReference type="RefSeq" id="WP_027288030.1">
    <property type="nucleotide sequence ID" value="NZ_NRRE01000030.1"/>
</dbReference>
<dbReference type="PANTHER" id="PTHR21371:SF1">
    <property type="entry name" value="KETOL-ACID REDUCTOISOMERASE, MITOCHONDRIAL"/>
    <property type="match status" value="1"/>
</dbReference>
<feature type="binding site" evidence="12 13">
    <location>
        <position position="191"/>
    </location>
    <ligand>
        <name>Mg(2+)</name>
        <dbReference type="ChEBI" id="CHEBI:18420"/>
        <label>1</label>
    </ligand>
</feature>
<evidence type="ECO:0000313" key="16">
    <source>
        <dbReference type="EMBL" id="MBK1698740.1"/>
    </source>
</evidence>
<keyword evidence="5 12" id="KW-0028">Amino-acid biosynthesis</keyword>
<evidence type="ECO:0000256" key="1">
    <source>
        <dbReference type="ARBA" id="ARBA00002172"/>
    </source>
</evidence>
<dbReference type="GO" id="GO:0050661">
    <property type="term" value="F:NADP binding"/>
    <property type="evidence" value="ECO:0007669"/>
    <property type="project" value="InterPro"/>
</dbReference>
<accession>A0A934V1P8</accession>
<dbReference type="EMBL" id="NRRE01000030">
    <property type="protein sequence ID" value="MBK1698740.1"/>
    <property type="molecule type" value="Genomic_DNA"/>
</dbReference>
<dbReference type="Gene3D" id="3.40.50.720">
    <property type="entry name" value="NAD(P)-binding Rossmann-like Domain"/>
    <property type="match status" value="1"/>
</dbReference>
<dbReference type="InterPro" id="IPR014359">
    <property type="entry name" value="KARI_prok"/>
</dbReference>
<dbReference type="HAMAP" id="MF_00435">
    <property type="entry name" value="IlvC"/>
    <property type="match status" value="1"/>
</dbReference>
<dbReference type="PANTHER" id="PTHR21371">
    <property type="entry name" value="KETOL-ACID REDUCTOISOMERASE, MITOCHONDRIAL"/>
    <property type="match status" value="1"/>
</dbReference>
<feature type="binding site" evidence="12">
    <location>
        <position position="48"/>
    </location>
    <ligand>
        <name>NADP(+)</name>
        <dbReference type="ChEBI" id="CHEBI:58349"/>
    </ligand>
</feature>
<feature type="active site" evidence="12">
    <location>
        <position position="108"/>
    </location>
</feature>
<comment type="similarity">
    <text evidence="4 12 13">Belongs to the ketol-acid reductoisomerase family.</text>
</comment>
<comment type="pathway">
    <text evidence="2 12">Amino-acid biosynthesis; L-valine biosynthesis; L-valine from pyruvate: step 2/4.</text>
</comment>
<evidence type="ECO:0000256" key="2">
    <source>
        <dbReference type="ARBA" id="ARBA00004864"/>
    </source>
</evidence>
<dbReference type="GO" id="GO:0000287">
    <property type="term" value="F:magnesium ion binding"/>
    <property type="evidence" value="ECO:0007669"/>
    <property type="project" value="UniProtKB-UniRule"/>
</dbReference>
<dbReference type="NCBIfam" id="TIGR00465">
    <property type="entry name" value="ilvC"/>
    <property type="match status" value="1"/>
</dbReference>
<comment type="caution">
    <text evidence="12">Lacks conserved residue(s) required for the propagation of feature annotation.</text>
</comment>
<comment type="cofactor">
    <cofactor evidence="12">
        <name>Mg(2+)</name>
        <dbReference type="ChEBI" id="CHEBI:18420"/>
    </cofactor>
    <text evidence="12">Binds 2 magnesium ions per subunit.</text>
</comment>
<feature type="domain" description="KARI N-terminal Rossmann" evidence="14">
    <location>
        <begin position="1"/>
        <end position="182"/>
    </location>
</feature>